<organism evidence="2 3">
    <name type="scientific">Desulfovibrio gilichinskyi</name>
    <dbReference type="NCBI Taxonomy" id="1519643"/>
    <lineage>
        <taxon>Bacteria</taxon>
        <taxon>Pseudomonadati</taxon>
        <taxon>Thermodesulfobacteriota</taxon>
        <taxon>Desulfovibrionia</taxon>
        <taxon>Desulfovibrionales</taxon>
        <taxon>Desulfovibrionaceae</taxon>
        <taxon>Desulfovibrio</taxon>
    </lineage>
</organism>
<evidence type="ECO:0000259" key="1">
    <source>
        <dbReference type="Pfam" id="PF05050"/>
    </source>
</evidence>
<dbReference type="InterPro" id="IPR052514">
    <property type="entry name" value="SAM-dependent_MTase"/>
</dbReference>
<dbReference type="InterPro" id="IPR029063">
    <property type="entry name" value="SAM-dependent_MTases_sf"/>
</dbReference>
<keyword evidence="2" id="KW-0489">Methyltransferase</keyword>
<dbReference type="Proteomes" id="UP000192906">
    <property type="component" value="Unassembled WGS sequence"/>
</dbReference>
<sequence>MQNLNPQKCKYPQILPISALAKLLLPILKLAGILTQRYGYRGIGRICLIFEKIFPPLIVKIVLSAKLVFEIDLRDYYWSRMIFKDFKYEPEILSFVKSVLPKDFAWIDCGANMGYWSVIISSMLPPDRVFAVEASPDSFKKLKRNWELNGSRFQIFHNAISDTDEKILLFDLRRRHAAARIIKSEKEAQGRIVETKSITIDKLIRETPLNNYNGPIVLKLDIEGAEYAAINGAAKTFAKKNIIIIYECHGSDQECISTSFLLAQGHHKIFSLTSGFPEIHSISDAQAIKSIKCKGYNFVAVPAQFNFSKIKTESFLKDLQEIN</sequence>
<keyword evidence="2" id="KW-0808">Transferase</keyword>
<dbReference type="GO" id="GO:0008168">
    <property type="term" value="F:methyltransferase activity"/>
    <property type="evidence" value="ECO:0007669"/>
    <property type="project" value="UniProtKB-KW"/>
</dbReference>
<gene>
    <name evidence="2" type="ORF">SAMN06295933_0401</name>
</gene>
<dbReference type="PANTHER" id="PTHR34203">
    <property type="entry name" value="METHYLTRANSFERASE, FKBM FAMILY PROTEIN"/>
    <property type="match status" value="1"/>
</dbReference>
<dbReference type="Gene3D" id="3.40.50.150">
    <property type="entry name" value="Vaccinia Virus protein VP39"/>
    <property type="match status" value="1"/>
</dbReference>
<dbReference type="NCBIfam" id="TIGR01444">
    <property type="entry name" value="fkbM_fam"/>
    <property type="match status" value="1"/>
</dbReference>
<dbReference type="STRING" id="1519643.SAMN06295933_0401"/>
<name>A0A1X7C686_9BACT</name>
<accession>A0A1X7C686</accession>
<dbReference type="InterPro" id="IPR006342">
    <property type="entry name" value="FkbM_mtfrase"/>
</dbReference>
<dbReference type="GO" id="GO:0032259">
    <property type="term" value="P:methylation"/>
    <property type="evidence" value="ECO:0007669"/>
    <property type="project" value="UniProtKB-KW"/>
</dbReference>
<keyword evidence="3" id="KW-1185">Reference proteome</keyword>
<dbReference type="SUPFAM" id="SSF53335">
    <property type="entry name" value="S-adenosyl-L-methionine-dependent methyltransferases"/>
    <property type="match status" value="1"/>
</dbReference>
<dbReference type="RefSeq" id="WP_085097542.1">
    <property type="nucleotide sequence ID" value="NZ_FWZU01000001.1"/>
</dbReference>
<dbReference type="Pfam" id="PF05050">
    <property type="entry name" value="Methyltransf_21"/>
    <property type="match status" value="1"/>
</dbReference>
<proteinExistence type="predicted"/>
<protein>
    <submittedName>
        <fullName evidence="2">Methyltransferase, FkbM family</fullName>
    </submittedName>
</protein>
<dbReference type="AlphaFoldDB" id="A0A1X7C686"/>
<dbReference type="OrthoDB" id="5329963at2"/>
<dbReference type="EMBL" id="FWZU01000001">
    <property type="protein sequence ID" value="SME90749.1"/>
    <property type="molecule type" value="Genomic_DNA"/>
</dbReference>
<feature type="domain" description="Methyltransferase FkbM" evidence="1">
    <location>
        <begin position="108"/>
        <end position="252"/>
    </location>
</feature>
<reference evidence="3" key="1">
    <citation type="submission" date="2017-04" db="EMBL/GenBank/DDBJ databases">
        <authorList>
            <person name="Varghese N."/>
            <person name="Submissions S."/>
        </authorList>
    </citation>
    <scope>NUCLEOTIDE SEQUENCE [LARGE SCALE GENOMIC DNA]</scope>
    <source>
        <strain evidence="3">K3S</strain>
    </source>
</reference>
<evidence type="ECO:0000313" key="3">
    <source>
        <dbReference type="Proteomes" id="UP000192906"/>
    </source>
</evidence>
<dbReference type="PANTHER" id="PTHR34203:SF15">
    <property type="entry name" value="SLL1173 PROTEIN"/>
    <property type="match status" value="1"/>
</dbReference>
<evidence type="ECO:0000313" key="2">
    <source>
        <dbReference type="EMBL" id="SME90749.1"/>
    </source>
</evidence>